<dbReference type="RefSeq" id="WP_133393537.1">
    <property type="nucleotide sequence ID" value="NZ_SMTG01000003.1"/>
</dbReference>
<name>A0A4R5UA89_9GAMM</name>
<sequence length="66" mass="7498">MRGESAGNGRAERGRLSDFRKATDKARSWDCAWPVAVWVGMRYTLTGNSGRFRSHGGWRVSRIVRD</sequence>
<organism evidence="2 3">
    <name type="scientific">Luteimonas terrae</name>
    <dbReference type="NCBI Taxonomy" id="1530191"/>
    <lineage>
        <taxon>Bacteria</taxon>
        <taxon>Pseudomonadati</taxon>
        <taxon>Pseudomonadota</taxon>
        <taxon>Gammaproteobacteria</taxon>
        <taxon>Lysobacterales</taxon>
        <taxon>Lysobacteraceae</taxon>
        <taxon>Luteimonas</taxon>
    </lineage>
</organism>
<feature type="compositionally biased region" description="Basic and acidic residues" evidence="1">
    <location>
        <begin position="10"/>
        <end position="21"/>
    </location>
</feature>
<dbReference type="EMBL" id="SMTG01000003">
    <property type="protein sequence ID" value="TDK31501.1"/>
    <property type="molecule type" value="Genomic_DNA"/>
</dbReference>
<keyword evidence="3" id="KW-1185">Reference proteome</keyword>
<protein>
    <submittedName>
        <fullName evidence="2">Uncharacterized protein</fullName>
    </submittedName>
</protein>
<evidence type="ECO:0000313" key="3">
    <source>
        <dbReference type="Proteomes" id="UP000295543"/>
    </source>
</evidence>
<comment type="caution">
    <text evidence="2">The sequence shown here is derived from an EMBL/GenBank/DDBJ whole genome shotgun (WGS) entry which is preliminary data.</text>
</comment>
<reference evidence="2 3" key="1">
    <citation type="submission" date="2019-03" db="EMBL/GenBank/DDBJ databases">
        <title>Luteimonas zhaokaii sp.nov., isolated from the rectal contents of Plateau pika in Yushu, Qinghai Province, China.</title>
        <authorList>
            <person name="Zhang G."/>
        </authorList>
    </citation>
    <scope>NUCLEOTIDE SEQUENCE [LARGE SCALE GENOMIC DNA]</scope>
    <source>
        <strain evidence="2 3">THG-MD21</strain>
    </source>
</reference>
<feature type="region of interest" description="Disordered" evidence="1">
    <location>
        <begin position="1"/>
        <end position="21"/>
    </location>
</feature>
<dbReference type="AlphaFoldDB" id="A0A4R5UA89"/>
<proteinExistence type="predicted"/>
<evidence type="ECO:0000256" key="1">
    <source>
        <dbReference type="SAM" id="MobiDB-lite"/>
    </source>
</evidence>
<dbReference type="Proteomes" id="UP000295543">
    <property type="component" value="Unassembled WGS sequence"/>
</dbReference>
<gene>
    <name evidence="2" type="ORF">E2F49_08615</name>
</gene>
<accession>A0A4R5UA89</accession>
<dbReference type="OrthoDB" id="6942101at2"/>
<evidence type="ECO:0000313" key="2">
    <source>
        <dbReference type="EMBL" id="TDK31501.1"/>
    </source>
</evidence>